<proteinExistence type="predicted"/>
<keyword evidence="3" id="KW-1185">Reference proteome</keyword>
<evidence type="ECO:0000313" key="3">
    <source>
        <dbReference type="Proteomes" id="UP001221413"/>
    </source>
</evidence>
<reference evidence="2" key="1">
    <citation type="submission" date="2023-01" db="EMBL/GenBank/DDBJ databases">
        <title>The chitinases involved in constricting ring structure development in the nematode-trapping fungus Drechslerella dactyloides.</title>
        <authorList>
            <person name="Wang R."/>
            <person name="Zhang L."/>
            <person name="Tang P."/>
            <person name="Li S."/>
            <person name="Liang L."/>
        </authorList>
    </citation>
    <scope>NUCLEOTIDE SEQUENCE</scope>
    <source>
        <strain evidence="2">YMF1.00031</strain>
    </source>
</reference>
<protein>
    <submittedName>
        <fullName evidence="2">Uncharacterized protein</fullName>
    </submittedName>
</protein>
<evidence type="ECO:0000313" key="2">
    <source>
        <dbReference type="EMBL" id="KAJ6255887.1"/>
    </source>
</evidence>
<name>A0AAD6IPK7_DREDA</name>
<dbReference type="Proteomes" id="UP001221413">
    <property type="component" value="Unassembled WGS sequence"/>
</dbReference>
<sequence>MASMAAVCPQGLARNSSSEDKRAGNFRASTSEVNSKLALVHPQIPLACMQRRHELLFDAAGPAFCKWATSDWLVRIEDVSRTGNFAQRFARDIAGFLPYCGAWHYSRHPVFRAGQP</sequence>
<accession>A0AAD6IPK7</accession>
<dbReference type="AlphaFoldDB" id="A0AAD6IPK7"/>
<comment type="caution">
    <text evidence="2">The sequence shown here is derived from an EMBL/GenBank/DDBJ whole genome shotgun (WGS) entry which is preliminary data.</text>
</comment>
<organism evidence="2 3">
    <name type="scientific">Drechslerella dactyloides</name>
    <name type="common">Nematode-trapping fungus</name>
    <name type="synonym">Arthrobotrys dactyloides</name>
    <dbReference type="NCBI Taxonomy" id="74499"/>
    <lineage>
        <taxon>Eukaryota</taxon>
        <taxon>Fungi</taxon>
        <taxon>Dikarya</taxon>
        <taxon>Ascomycota</taxon>
        <taxon>Pezizomycotina</taxon>
        <taxon>Orbiliomycetes</taxon>
        <taxon>Orbiliales</taxon>
        <taxon>Orbiliaceae</taxon>
        <taxon>Drechslerella</taxon>
    </lineage>
</organism>
<gene>
    <name evidence="2" type="ORF">Dda_9346</name>
</gene>
<evidence type="ECO:0000256" key="1">
    <source>
        <dbReference type="SAM" id="MobiDB-lite"/>
    </source>
</evidence>
<dbReference type="EMBL" id="JAQGDS010000017">
    <property type="protein sequence ID" value="KAJ6255887.1"/>
    <property type="molecule type" value="Genomic_DNA"/>
</dbReference>
<feature type="region of interest" description="Disordered" evidence="1">
    <location>
        <begin position="1"/>
        <end position="26"/>
    </location>
</feature>